<dbReference type="PANTHER" id="PTHR42088:SF1">
    <property type="entry name" value="YALI0F10131P"/>
    <property type="match status" value="1"/>
</dbReference>
<keyword evidence="2" id="KW-0472">Membrane</keyword>
<proteinExistence type="predicted"/>
<evidence type="ECO:0000313" key="3">
    <source>
        <dbReference type="EMBL" id="KAF2184384.1"/>
    </source>
</evidence>
<dbReference type="AlphaFoldDB" id="A0A6A6DXT9"/>
<name>A0A6A6DXT9_9PEZI</name>
<dbReference type="PANTHER" id="PTHR42088">
    <property type="entry name" value="YALI0F10131P"/>
    <property type="match status" value="1"/>
</dbReference>
<protein>
    <submittedName>
        <fullName evidence="3">Uncharacterized protein</fullName>
    </submittedName>
</protein>
<keyword evidence="4" id="KW-1185">Reference proteome</keyword>
<reference evidence="3" key="1">
    <citation type="journal article" date="2020" name="Stud. Mycol.">
        <title>101 Dothideomycetes genomes: a test case for predicting lifestyles and emergence of pathogens.</title>
        <authorList>
            <person name="Haridas S."/>
            <person name="Albert R."/>
            <person name="Binder M."/>
            <person name="Bloem J."/>
            <person name="Labutti K."/>
            <person name="Salamov A."/>
            <person name="Andreopoulos B."/>
            <person name="Baker S."/>
            <person name="Barry K."/>
            <person name="Bills G."/>
            <person name="Bluhm B."/>
            <person name="Cannon C."/>
            <person name="Castanera R."/>
            <person name="Culley D."/>
            <person name="Daum C."/>
            <person name="Ezra D."/>
            <person name="Gonzalez J."/>
            <person name="Henrissat B."/>
            <person name="Kuo A."/>
            <person name="Liang C."/>
            <person name="Lipzen A."/>
            <person name="Lutzoni F."/>
            <person name="Magnuson J."/>
            <person name="Mondo S."/>
            <person name="Nolan M."/>
            <person name="Ohm R."/>
            <person name="Pangilinan J."/>
            <person name="Park H.-J."/>
            <person name="Ramirez L."/>
            <person name="Alfaro M."/>
            <person name="Sun H."/>
            <person name="Tritt A."/>
            <person name="Yoshinaga Y."/>
            <person name="Zwiers L.-H."/>
            <person name="Turgeon B."/>
            <person name="Goodwin S."/>
            <person name="Spatafora J."/>
            <person name="Crous P."/>
            <person name="Grigoriev I."/>
        </authorList>
    </citation>
    <scope>NUCLEOTIDE SEQUENCE</scope>
    <source>
        <strain evidence="3">CBS 207.26</strain>
    </source>
</reference>
<evidence type="ECO:0000256" key="2">
    <source>
        <dbReference type="SAM" id="Phobius"/>
    </source>
</evidence>
<feature type="compositionally biased region" description="Basic and acidic residues" evidence="1">
    <location>
        <begin position="564"/>
        <end position="574"/>
    </location>
</feature>
<accession>A0A6A6DXT9</accession>
<gene>
    <name evidence="3" type="ORF">K469DRAFT_727305</name>
</gene>
<feature type="region of interest" description="Disordered" evidence="1">
    <location>
        <begin position="473"/>
        <end position="599"/>
    </location>
</feature>
<feature type="compositionally biased region" description="Low complexity" evidence="1">
    <location>
        <begin position="260"/>
        <end position="275"/>
    </location>
</feature>
<feature type="transmembrane region" description="Helical" evidence="2">
    <location>
        <begin position="51"/>
        <end position="71"/>
    </location>
</feature>
<dbReference type="Proteomes" id="UP000800200">
    <property type="component" value="Unassembled WGS sequence"/>
</dbReference>
<feature type="compositionally biased region" description="Polar residues" evidence="1">
    <location>
        <begin position="319"/>
        <end position="338"/>
    </location>
</feature>
<sequence>METHNILPRELLTPTPSTPTLVERSKVLLPRASCTNDTDSGCRKPTKTPTVAIVLAAVIPIAIAIVVLIFLHRRHIKKLKMEDLNDKHKSLDFGMDPASGPRKKGKGPPEMTITEAEKSIRRGRGMSMDIGSPYILPAGLHGSRESFHSMSRSMHDVDDPYRPVTFIKGDGDSIRSGSRMGGFRHDNSSTYTGSSGGTDRNRMNDGLLRNAQRMSQSYPPRGESMSPQARQPPEIKFPEPAVTAHIPSNPGPDGSRDRSPSPAAAAPQNDYAPFKPMDPPAPPAAPGQAVSPPEPALPNIQDAKGPAHTSPSPPPLPRIQSQEAVVQNNPTSFMSDSSYGDGFKVTPPSPPRQPEPQIAQPTPKAPEPMQPQRDAHPNGGGLGVEDLGYDPRRLSMSVRPLPPDDPNDNPEQRANRIRSFYKEYFDDSKPEPAGGHIYNDYYEDYGSEYLDGAVFDPETGAFVVAQPAPFAQPVTRRAMTPPPRAPPRFQGGSRGGHMSGGSNASSGRFMPPPRGMSSMSGRMHPGPRKPLPPPTPLASLPTPHKLKDDSMVFNATDFAPPISFRDRQLGRRPDSPLGTPRPYSPSVRPHTPLASSFDDLAAMPSPHMLRKSGTFTALDFAPPPRFRDPGSGASDAGSIRSNRSGMSAAGRMAVRNGAYRVSKIPKEVVGTKDDIVSSLRPQMNMVAPA</sequence>
<feature type="region of interest" description="Disordered" evidence="1">
    <location>
        <begin position="167"/>
        <end position="204"/>
    </location>
</feature>
<feature type="region of interest" description="Disordered" evidence="1">
    <location>
        <begin position="614"/>
        <end position="657"/>
    </location>
</feature>
<evidence type="ECO:0000313" key="4">
    <source>
        <dbReference type="Proteomes" id="UP000800200"/>
    </source>
</evidence>
<organism evidence="3 4">
    <name type="scientific">Zopfia rhizophila CBS 207.26</name>
    <dbReference type="NCBI Taxonomy" id="1314779"/>
    <lineage>
        <taxon>Eukaryota</taxon>
        <taxon>Fungi</taxon>
        <taxon>Dikarya</taxon>
        <taxon>Ascomycota</taxon>
        <taxon>Pezizomycotina</taxon>
        <taxon>Dothideomycetes</taxon>
        <taxon>Dothideomycetes incertae sedis</taxon>
        <taxon>Zopfiaceae</taxon>
        <taxon>Zopfia</taxon>
    </lineage>
</organism>
<dbReference type="OrthoDB" id="5417135at2759"/>
<keyword evidence="2" id="KW-1133">Transmembrane helix</keyword>
<evidence type="ECO:0000256" key="1">
    <source>
        <dbReference type="SAM" id="MobiDB-lite"/>
    </source>
</evidence>
<feature type="region of interest" description="Disordered" evidence="1">
    <location>
        <begin position="216"/>
        <end position="414"/>
    </location>
</feature>
<feature type="compositionally biased region" description="Pro residues" evidence="1">
    <location>
        <begin position="276"/>
        <end position="285"/>
    </location>
</feature>
<dbReference type="EMBL" id="ML994638">
    <property type="protein sequence ID" value="KAF2184384.1"/>
    <property type="molecule type" value="Genomic_DNA"/>
</dbReference>
<keyword evidence="2" id="KW-0812">Transmembrane</keyword>